<keyword evidence="6" id="KW-0131">Cell cycle</keyword>
<evidence type="ECO:0000256" key="2">
    <source>
        <dbReference type="ARBA" id="ARBA00009323"/>
    </source>
</evidence>
<dbReference type="Pfam" id="PF04686">
    <property type="entry name" value="SsgA"/>
    <property type="match status" value="1"/>
</dbReference>
<comment type="subcellular location">
    <subcellularLocation>
        <location evidence="1">Cell septum</location>
    </subcellularLocation>
</comment>
<keyword evidence="4" id="KW-0749">Sporulation</keyword>
<evidence type="ECO:0000313" key="7">
    <source>
        <dbReference type="EMBL" id="MER0429746.1"/>
    </source>
</evidence>
<name>A0A7H8N0P5_STRMI</name>
<dbReference type="EMBL" id="JBEJUE010000072">
    <property type="protein sequence ID" value="MER0429746.1"/>
    <property type="molecule type" value="Genomic_DNA"/>
</dbReference>
<keyword evidence="5" id="KW-0717">Septation</keyword>
<dbReference type="InterPro" id="IPR038658">
    <property type="entry name" value="SsgB_sf"/>
</dbReference>
<dbReference type="InterPro" id="IPR006776">
    <property type="entry name" value="SsgB"/>
</dbReference>
<dbReference type="GeneID" id="87636734"/>
<proteinExistence type="inferred from homology"/>
<dbReference type="Proteomes" id="UP001456562">
    <property type="component" value="Unassembled WGS sequence"/>
</dbReference>
<evidence type="ECO:0000256" key="6">
    <source>
        <dbReference type="ARBA" id="ARBA00023306"/>
    </source>
</evidence>
<evidence type="ECO:0000256" key="4">
    <source>
        <dbReference type="ARBA" id="ARBA00022969"/>
    </source>
</evidence>
<dbReference type="Proteomes" id="UP000509345">
    <property type="component" value="Plasmid unnamed1"/>
</dbReference>
<evidence type="ECO:0000313" key="9">
    <source>
        <dbReference type="Proteomes" id="UP000509345"/>
    </source>
</evidence>
<accession>A0A7H8N0P5</accession>
<dbReference type="Gene3D" id="2.30.31.20">
    <property type="entry name" value="Sporulation-specific cell division protein SsgB"/>
    <property type="match status" value="1"/>
</dbReference>
<keyword evidence="3 8" id="KW-0132">Cell division</keyword>
<evidence type="ECO:0000313" key="10">
    <source>
        <dbReference type="Proteomes" id="UP001456562"/>
    </source>
</evidence>
<evidence type="ECO:0000256" key="1">
    <source>
        <dbReference type="ARBA" id="ARBA00004431"/>
    </source>
</evidence>
<gene>
    <name evidence="7" type="ORF">ABR748_37050</name>
    <name evidence="8" type="ORF">HUT09_36325</name>
</gene>
<reference evidence="7 10" key="2">
    <citation type="submission" date="2024-01" db="EMBL/GenBank/DDBJ databases">
        <title>Metagenomic exploration of the rhizosphere soil microbial community and their significance in facilitating the development of wild simulated ginseng.</title>
        <authorList>
            <person name="Huang J."/>
        </authorList>
    </citation>
    <scope>NUCLEOTIDE SEQUENCE [LARGE SCALE GENOMIC DNA]</scope>
    <source>
        <strain evidence="7 10">WY141</strain>
    </source>
</reference>
<dbReference type="EMBL" id="CP054927">
    <property type="protein sequence ID" value="QKW47972.1"/>
    <property type="molecule type" value="Genomic_DNA"/>
</dbReference>
<evidence type="ECO:0000313" key="8">
    <source>
        <dbReference type="EMBL" id="QKW47972.1"/>
    </source>
</evidence>
<evidence type="ECO:0000256" key="3">
    <source>
        <dbReference type="ARBA" id="ARBA00022618"/>
    </source>
</evidence>
<protein>
    <submittedName>
        <fullName evidence="8">SsgA family sporulation/cell division regulator</fullName>
    </submittedName>
</protein>
<dbReference type="AlphaFoldDB" id="A0A7H8N0P5"/>
<keyword evidence="10" id="KW-1185">Reference proteome</keyword>
<dbReference type="GO" id="GO:0030428">
    <property type="term" value="C:cell septum"/>
    <property type="evidence" value="ECO:0007669"/>
    <property type="project" value="UniProtKB-SubCell"/>
</dbReference>
<comment type="similarity">
    <text evidence="2">Belongs to the SsgA family.</text>
</comment>
<organism evidence="8 9">
    <name type="scientific">Streptomyces microflavus</name>
    <name type="common">Streptomyces lipmanii</name>
    <dbReference type="NCBI Taxonomy" id="1919"/>
    <lineage>
        <taxon>Bacteria</taxon>
        <taxon>Bacillati</taxon>
        <taxon>Actinomycetota</taxon>
        <taxon>Actinomycetes</taxon>
        <taxon>Kitasatosporales</taxon>
        <taxon>Streptomycetaceae</taxon>
        <taxon>Streptomyces</taxon>
    </lineage>
</organism>
<dbReference type="GO" id="GO:0000917">
    <property type="term" value="P:division septum assembly"/>
    <property type="evidence" value="ECO:0007669"/>
    <property type="project" value="UniProtKB-KW"/>
</dbReference>
<evidence type="ECO:0000256" key="5">
    <source>
        <dbReference type="ARBA" id="ARBA00023210"/>
    </source>
</evidence>
<dbReference type="RefSeq" id="WP_176145844.1">
    <property type="nucleotide sequence ID" value="NZ_CP054927.1"/>
</dbReference>
<reference evidence="8 9" key="1">
    <citation type="submission" date="2020-06" db="EMBL/GenBank/DDBJ databases">
        <title>Genome mining for natural products.</title>
        <authorList>
            <person name="Zhang B."/>
            <person name="Shi J."/>
            <person name="Ge H."/>
        </authorList>
    </citation>
    <scope>NUCLEOTIDE SEQUENCE [LARGE SCALE GENOMIC DNA]</scope>
    <source>
        <strain evidence="8 9">NA06532</strain>
        <plasmid evidence="8 9">unnamed1</plasmid>
    </source>
</reference>
<geneLocation type="plasmid" evidence="8 9">
    <name>unnamed1</name>
</geneLocation>
<sequence length="118" mass="13300">MPVLMELSYEREDPFAVKLAFYGPVGVMARWHFSRDLLLGGMNGSAGEGEVKIWPSKESSVGSALFLRLGPEECHAVLAVLRSPVSHWLAHTFKTVPLGREMAEVDWDEERRQLFRSV</sequence>
<keyword evidence="8" id="KW-0614">Plasmid</keyword>
<dbReference type="GO" id="GO:0030435">
    <property type="term" value="P:sporulation resulting in formation of a cellular spore"/>
    <property type="evidence" value="ECO:0007669"/>
    <property type="project" value="UniProtKB-KW"/>
</dbReference>